<keyword evidence="3" id="KW-1185">Reference proteome</keyword>
<organism evidence="2 3">
    <name type="scientific">Paraburkholderia susongensis</name>
    <dbReference type="NCBI Taxonomy" id="1515439"/>
    <lineage>
        <taxon>Bacteria</taxon>
        <taxon>Pseudomonadati</taxon>
        <taxon>Pseudomonadota</taxon>
        <taxon>Betaproteobacteria</taxon>
        <taxon>Burkholderiales</taxon>
        <taxon>Burkholderiaceae</taxon>
        <taxon>Paraburkholderia</taxon>
    </lineage>
</organism>
<accession>A0A1X7LD22</accession>
<sequence>MGNLLIVASAVAGALLFYLSSPGQRWLRAPWPSRPARIVAAACVALSLVCAARAFQPATSLSVVVTTLMASLTAWPFIGALIERGRARRTAR</sequence>
<dbReference type="STRING" id="1515439.SAMN06265784_105443"/>
<keyword evidence="1" id="KW-1133">Transmembrane helix</keyword>
<dbReference type="OrthoDB" id="9109315at2"/>
<feature type="transmembrane region" description="Helical" evidence="1">
    <location>
        <begin position="6"/>
        <end position="23"/>
    </location>
</feature>
<reference evidence="3" key="1">
    <citation type="submission" date="2017-04" db="EMBL/GenBank/DDBJ databases">
        <authorList>
            <person name="Varghese N."/>
            <person name="Submissions S."/>
        </authorList>
    </citation>
    <scope>NUCLEOTIDE SEQUENCE [LARGE SCALE GENOMIC DNA]</scope>
    <source>
        <strain evidence="3">LMG 29540</strain>
    </source>
</reference>
<dbReference type="AlphaFoldDB" id="A0A1X7LD22"/>
<protein>
    <submittedName>
        <fullName evidence="2">Uncharacterized protein</fullName>
    </submittedName>
</protein>
<feature type="transmembrane region" description="Helical" evidence="1">
    <location>
        <begin position="35"/>
        <end position="55"/>
    </location>
</feature>
<name>A0A1X7LD22_9BURK</name>
<keyword evidence="1" id="KW-0472">Membrane</keyword>
<dbReference type="EMBL" id="FXAT01000005">
    <property type="protein sequence ID" value="SMG51447.1"/>
    <property type="molecule type" value="Genomic_DNA"/>
</dbReference>
<feature type="transmembrane region" description="Helical" evidence="1">
    <location>
        <begin position="61"/>
        <end position="82"/>
    </location>
</feature>
<evidence type="ECO:0000313" key="2">
    <source>
        <dbReference type="EMBL" id="SMG51447.1"/>
    </source>
</evidence>
<dbReference type="Proteomes" id="UP000193228">
    <property type="component" value="Unassembled WGS sequence"/>
</dbReference>
<gene>
    <name evidence="2" type="ORF">SAMN06265784_105443</name>
</gene>
<evidence type="ECO:0000256" key="1">
    <source>
        <dbReference type="SAM" id="Phobius"/>
    </source>
</evidence>
<keyword evidence="1" id="KW-0812">Transmembrane</keyword>
<proteinExistence type="predicted"/>
<evidence type="ECO:0000313" key="3">
    <source>
        <dbReference type="Proteomes" id="UP000193228"/>
    </source>
</evidence>
<dbReference type="RefSeq" id="WP_085485766.1">
    <property type="nucleotide sequence ID" value="NZ_FXAT01000005.1"/>
</dbReference>